<dbReference type="EMBL" id="VAVZ01000034">
    <property type="protein sequence ID" value="TLP94478.1"/>
    <property type="molecule type" value="Genomic_DNA"/>
</dbReference>
<dbReference type="RefSeq" id="WP_138253743.1">
    <property type="nucleotide sequence ID" value="NZ_VAVZ01000034.1"/>
</dbReference>
<accession>A0A5R9B8M8</accession>
<dbReference type="Gene3D" id="1.10.30.50">
    <property type="match status" value="1"/>
</dbReference>
<name>A0A5R9B8M8_9MICC</name>
<evidence type="ECO:0000259" key="2">
    <source>
        <dbReference type="SMART" id="SM00507"/>
    </source>
</evidence>
<dbReference type="CDD" id="cd00085">
    <property type="entry name" value="HNHc"/>
    <property type="match status" value="1"/>
</dbReference>
<feature type="domain" description="HNH nuclease" evidence="2">
    <location>
        <begin position="364"/>
        <end position="416"/>
    </location>
</feature>
<dbReference type="Proteomes" id="UP000310458">
    <property type="component" value="Unassembled WGS sequence"/>
</dbReference>
<keyword evidence="4" id="KW-1185">Reference proteome</keyword>
<reference evidence="3 4" key="1">
    <citation type="submission" date="2019-05" db="EMBL/GenBank/DDBJ databases">
        <title>Nesterenkonia sp. GY074 isolated from the Southern Atlantic Ocean.</title>
        <authorList>
            <person name="Zhang G."/>
        </authorList>
    </citation>
    <scope>NUCLEOTIDE SEQUENCE [LARGE SCALE GENOMIC DNA]</scope>
    <source>
        <strain evidence="3 4">GY074</strain>
    </source>
</reference>
<dbReference type="AlphaFoldDB" id="A0A5R9B8M8"/>
<proteinExistence type="predicted"/>
<evidence type="ECO:0000256" key="1">
    <source>
        <dbReference type="SAM" id="MobiDB-lite"/>
    </source>
</evidence>
<dbReference type="SMART" id="SM00507">
    <property type="entry name" value="HNHc"/>
    <property type="match status" value="1"/>
</dbReference>
<organism evidence="3 4">
    <name type="scientific">Nesterenkonia salmonea</name>
    <dbReference type="NCBI Taxonomy" id="1804987"/>
    <lineage>
        <taxon>Bacteria</taxon>
        <taxon>Bacillati</taxon>
        <taxon>Actinomycetota</taxon>
        <taxon>Actinomycetes</taxon>
        <taxon>Micrococcales</taxon>
        <taxon>Micrococcaceae</taxon>
        <taxon>Nesterenkonia</taxon>
    </lineage>
</organism>
<dbReference type="InterPro" id="IPR003870">
    <property type="entry name" value="DUF222"/>
</dbReference>
<gene>
    <name evidence="3" type="ORF">FEF26_11810</name>
</gene>
<dbReference type="InterPro" id="IPR003615">
    <property type="entry name" value="HNH_nuc"/>
</dbReference>
<feature type="region of interest" description="Disordered" evidence="1">
    <location>
        <begin position="422"/>
        <end position="448"/>
    </location>
</feature>
<protein>
    <submittedName>
        <fullName evidence="3">DUF222 domain-containing protein</fullName>
    </submittedName>
</protein>
<dbReference type="OrthoDB" id="5197219at2"/>
<sequence length="448" mass="49659">MEAETMIPAPILPEHYAHLAGEPELVEAWDQEVRLRQAEAAKLGMLLAYRSRKLQTHRDQHAFARAAVEKAVVRDAAIILSATESSARRLLTSAEFLQKKLPRTWVACGAGSMDFGRARRVAQAAEDIAHRDDLLPILDEEVIQKAPAMNLAEVDQWVKQRIPELDAEAYNSRCERARAKRYVAFTHHDDGMTKIDALVPTVSVASLERELWSSARKQTDESAEGDRTFTQRMADEFTSRLQRGTTEQREAERDLQQPAPVNAKISILVTADTLAGRSNAPALSEDKSYVLPASDVRRIARDPRATHEWFASGTTSGPDGEEQITSVVPLGTGYPSNGWDEVSAWERSVNALSKTSQARFVTGQLREAILIRDRTCRADGCTRPAWAADVDHKTPHEQGGKTAPENIWALCRAHHIMKSHGLLPFPGHDPPEGDLPGRVLEHESNESG</sequence>
<dbReference type="Pfam" id="PF02720">
    <property type="entry name" value="DUF222"/>
    <property type="match status" value="1"/>
</dbReference>
<comment type="caution">
    <text evidence="3">The sequence shown here is derived from an EMBL/GenBank/DDBJ whole genome shotgun (WGS) entry which is preliminary data.</text>
</comment>
<evidence type="ECO:0000313" key="3">
    <source>
        <dbReference type="EMBL" id="TLP94478.1"/>
    </source>
</evidence>
<evidence type="ECO:0000313" key="4">
    <source>
        <dbReference type="Proteomes" id="UP000310458"/>
    </source>
</evidence>
<feature type="compositionally biased region" description="Basic and acidic residues" evidence="1">
    <location>
        <begin position="439"/>
        <end position="448"/>
    </location>
</feature>